<dbReference type="InterPro" id="IPR051599">
    <property type="entry name" value="Cell_Envelope_Assoc"/>
</dbReference>
<dbReference type="Pfam" id="PF02698">
    <property type="entry name" value="DUF218"/>
    <property type="match status" value="1"/>
</dbReference>
<keyword evidence="1" id="KW-0812">Transmembrane</keyword>
<protein>
    <recommendedName>
        <fullName evidence="2">DUF218 domain-containing protein</fullName>
    </recommendedName>
</protein>
<dbReference type="EMBL" id="BAMW01000015">
    <property type="protein sequence ID" value="GAN62990.1"/>
    <property type="molecule type" value="Genomic_DNA"/>
</dbReference>
<name>A0ABQ0K7K0_9PROT</name>
<dbReference type="CDD" id="cd06259">
    <property type="entry name" value="YdcF-like"/>
    <property type="match status" value="1"/>
</dbReference>
<dbReference type="Proteomes" id="UP000032673">
    <property type="component" value="Unassembled WGS sequence"/>
</dbReference>
<comment type="caution">
    <text evidence="3">The sequence shown here is derived from an EMBL/GenBank/DDBJ whole genome shotgun (WGS) entry which is preliminary data.</text>
</comment>
<dbReference type="InterPro" id="IPR014729">
    <property type="entry name" value="Rossmann-like_a/b/a_fold"/>
</dbReference>
<reference evidence="3 4" key="1">
    <citation type="submission" date="2012-11" db="EMBL/GenBank/DDBJ databases">
        <title>Whole genome sequence of Acetobacter indonesiensis 5H-1.</title>
        <authorList>
            <person name="Azuma Y."/>
            <person name="Higashiura N."/>
            <person name="Hirakawa H."/>
            <person name="Matsushita K."/>
        </authorList>
    </citation>
    <scope>NUCLEOTIDE SEQUENCE [LARGE SCALE GENOMIC DNA]</scope>
    <source>
        <strain evidence="3 4">5H-1</strain>
    </source>
</reference>
<evidence type="ECO:0000259" key="2">
    <source>
        <dbReference type="Pfam" id="PF02698"/>
    </source>
</evidence>
<evidence type="ECO:0000256" key="1">
    <source>
        <dbReference type="SAM" id="Phobius"/>
    </source>
</evidence>
<sequence>MGHNADHGSYLVAPYAMKPSSSHRSAVGKPRSRLVRLVRFCLRLGSLSFLVLALVFGWFVYDALKPARTVPHTDGIVVLTGGQGRIDTSLRLLKQDQADKLLISGVDPQAGRNDLLPPMPAALKNRITLGYQARSTIENAAETAAWVADNRIHTLTVVTAGYHMRRAMLELGRTLPGVTLYPYPVIPPALEQPFKSNTLHLLLTEYIKWLGALAGFVHNPSRTS</sequence>
<dbReference type="Gene3D" id="3.40.50.620">
    <property type="entry name" value="HUPs"/>
    <property type="match status" value="1"/>
</dbReference>
<dbReference type="PANTHER" id="PTHR30336">
    <property type="entry name" value="INNER MEMBRANE PROTEIN, PROBABLE PERMEASE"/>
    <property type="match status" value="1"/>
</dbReference>
<gene>
    <name evidence="3" type="ORF">Abin_015_276</name>
</gene>
<feature type="domain" description="DUF218" evidence="2">
    <location>
        <begin position="74"/>
        <end position="207"/>
    </location>
</feature>
<keyword evidence="4" id="KW-1185">Reference proteome</keyword>
<evidence type="ECO:0000313" key="3">
    <source>
        <dbReference type="EMBL" id="GAN62990.1"/>
    </source>
</evidence>
<organism evidence="3 4">
    <name type="scientific">Acetobacter indonesiensis</name>
    <dbReference type="NCBI Taxonomy" id="104101"/>
    <lineage>
        <taxon>Bacteria</taxon>
        <taxon>Pseudomonadati</taxon>
        <taxon>Pseudomonadota</taxon>
        <taxon>Alphaproteobacteria</taxon>
        <taxon>Acetobacterales</taxon>
        <taxon>Acetobacteraceae</taxon>
        <taxon>Acetobacter</taxon>
    </lineage>
</organism>
<accession>A0ABQ0K7K0</accession>
<proteinExistence type="predicted"/>
<keyword evidence="1" id="KW-1133">Transmembrane helix</keyword>
<keyword evidence="1" id="KW-0472">Membrane</keyword>
<dbReference type="InterPro" id="IPR003848">
    <property type="entry name" value="DUF218"/>
</dbReference>
<evidence type="ECO:0000313" key="4">
    <source>
        <dbReference type="Proteomes" id="UP000032673"/>
    </source>
</evidence>
<feature type="transmembrane region" description="Helical" evidence="1">
    <location>
        <begin position="40"/>
        <end position="61"/>
    </location>
</feature>
<dbReference type="PANTHER" id="PTHR30336:SF4">
    <property type="entry name" value="ENVELOPE BIOGENESIS FACTOR ELYC"/>
    <property type="match status" value="1"/>
</dbReference>